<feature type="region of interest" description="Disordered" evidence="1">
    <location>
        <begin position="133"/>
        <end position="156"/>
    </location>
</feature>
<proteinExistence type="predicted"/>
<gene>
    <name evidence="2" type="ORF">TCEB3V08_LOCUS12401</name>
</gene>
<dbReference type="AlphaFoldDB" id="A0A7R9DII2"/>
<accession>A0A7R9DII2</accession>
<organism evidence="2">
    <name type="scientific">Timema cristinae</name>
    <name type="common">Walking stick</name>
    <dbReference type="NCBI Taxonomy" id="61476"/>
    <lineage>
        <taxon>Eukaryota</taxon>
        <taxon>Metazoa</taxon>
        <taxon>Ecdysozoa</taxon>
        <taxon>Arthropoda</taxon>
        <taxon>Hexapoda</taxon>
        <taxon>Insecta</taxon>
        <taxon>Pterygota</taxon>
        <taxon>Neoptera</taxon>
        <taxon>Polyneoptera</taxon>
        <taxon>Phasmatodea</taxon>
        <taxon>Timematodea</taxon>
        <taxon>Timematoidea</taxon>
        <taxon>Timematidae</taxon>
        <taxon>Timema</taxon>
    </lineage>
</organism>
<dbReference type="EMBL" id="OC325828">
    <property type="protein sequence ID" value="CAD7415334.1"/>
    <property type="molecule type" value="Genomic_DNA"/>
</dbReference>
<name>A0A7R9DII2_TIMCR</name>
<evidence type="ECO:0000256" key="1">
    <source>
        <dbReference type="SAM" id="MobiDB-lite"/>
    </source>
</evidence>
<reference evidence="2" key="1">
    <citation type="submission" date="2020-11" db="EMBL/GenBank/DDBJ databases">
        <authorList>
            <person name="Tran Van P."/>
        </authorList>
    </citation>
    <scope>NUCLEOTIDE SEQUENCE</scope>
</reference>
<evidence type="ECO:0000313" key="2">
    <source>
        <dbReference type="EMBL" id="CAD7415334.1"/>
    </source>
</evidence>
<sequence length="181" mass="20207">MRVRDPLSPKEWGSCQSHVRVCSNSNGCLIITADHFSLFTVILEEPYPEVMKRIRCRTGGRLRMDEVPGVEIMLRQKTISNSSPQVEFPRGCLESDVDAYLRVLFDSEPQLEKSSRALASPIIMLGPHGHQFDTNRPPVSLGPLPVLQPSGPQMADRKDLNETAINRRNDAISGVDKEGQQ</sequence>
<dbReference type="Gene3D" id="2.60.220.30">
    <property type="match status" value="1"/>
</dbReference>
<protein>
    <submittedName>
        <fullName evidence="2">Uncharacterized protein</fullName>
    </submittedName>
</protein>